<evidence type="ECO:0000313" key="3">
    <source>
        <dbReference type="Proteomes" id="UP000246991"/>
    </source>
</evidence>
<accession>A0A317SHW6</accession>
<evidence type="ECO:0000256" key="1">
    <source>
        <dbReference type="SAM" id="MobiDB-lite"/>
    </source>
</evidence>
<protein>
    <submittedName>
        <fullName evidence="2">Uncharacterized protein</fullName>
    </submittedName>
</protein>
<gene>
    <name evidence="2" type="ORF">C7212DRAFT_347644</name>
</gene>
<dbReference type="Proteomes" id="UP000246991">
    <property type="component" value="Unassembled WGS sequence"/>
</dbReference>
<name>A0A317SHW6_9PEZI</name>
<proteinExistence type="predicted"/>
<reference evidence="2 3" key="1">
    <citation type="submission" date="2018-03" db="EMBL/GenBank/DDBJ databases">
        <title>Genomes of Pezizomycetes fungi and the evolution of truffles.</title>
        <authorList>
            <person name="Murat C."/>
            <person name="Payen T."/>
            <person name="Noel B."/>
            <person name="Kuo A."/>
            <person name="Martin F.M."/>
        </authorList>
    </citation>
    <scope>NUCLEOTIDE SEQUENCE [LARGE SCALE GENOMIC DNA]</scope>
    <source>
        <strain evidence="2">091103-1</strain>
    </source>
</reference>
<sequence>MEFDLLTVVSSNREEGVEGGILGTSIFIVAEGDIKLSRVDRKNEELLKKGQVAVSKSNTGYKTVAVQLQPHYGCDLRIALETTIRLEFSVAASGAAKKRRASAKGERDSSRHDLDGHDMELLLGCELLWTSRGSPHRNRSSRVDSAGPVRETDRSGWAKATPLESKPAGIKPGLPQATTPGVVGDQCIAFGVREKLDVRHLCSMSNVLYAWVFRGFTGWVGGCSAVAY</sequence>
<dbReference type="AlphaFoldDB" id="A0A317SHW6"/>
<keyword evidence="3" id="KW-1185">Reference proteome</keyword>
<dbReference type="EMBL" id="PYWC01000093">
    <property type="protein sequence ID" value="PWW72831.1"/>
    <property type="molecule type" value="Genomic_DNA"/>
</dbReference>
<comment type="caution">
    <text evidence="2">The sequence shown here is derived from an EMBL/GenBank/DDBJ whole genome shotgun (WGS) entry which is preliminary data.</text>
</comment>
<evidence type="ECO:0000313" key="2">
    <source>
        <dbReference type="EMBL" id="PWW72831.1"/>
    </source>
</evidence>
<organism evidence="2 3">
    <name type="scientific">Tuber magnatum</name>
    <name type="common">white Piedmont truffle</name>
    <dbReference type="NCBI Taxonomy" id="42249"/>
    <lineage>
        <taxon>Eukaryota</taxon>
        <taxon>Fungi</taxon>
        <taxon>Dikarya</taxon>
        <taxon>Ascomycota</taxon>
        <taxon>Pezizomycotina</taxon>
        <taxon>Pezizomycetes</taxon>
        <taxon>Pezizales</taxon>
        <taxon>Tuberaceae</taxon>
        <taxon>Tuber</taxon>
    </lineage>
</organism>
<feature type="region of interest" description="Disordered" evidence="1">
    <location>
        <begin position="133"/>
        <end position="177"/>
    </location>
</feature>